<name>A0A8X6PAI7_NEPPI</name>
<organism evidence="1 2">
    <name type="scientific">Nephila pilipes</name>
    <name type="common">Giant wood spider</name>
    <name type="synonym">Nephila maculata</name>
    <dbReference type="NCBI Taxonomy" id="299642"/>
    <lineage>
        <taxon>Eukaryota</taxon>
        <taxon>Metazoa</taxon>
        <taxon>Ecdysozoa</taxon>
        <taxon>Arthropoda</taxon>
        <taxon>Chelicerata</taxon>
        <taxon>Arachnida</taxon>
        <taxon>Araneae</taxon>
        <taxon>Araneomorphae</taxon>
        <taxon>Entelegynae</taxon>
        <taxon>Araneoidea</taxon>
        <taxon>Nephilidae</taxon>
        <taxon>Nephila</taxon>
    </lineage>
</organism>
<dbReference type="AlphaFoldDB" id="A0A8X6PAI7"/>
<accession>A0A8X6PAI7</accession>
<protein>
    <submittedName>
        <fullName evidence="1">Uncharacterized protein</fullName>
    </submittedName>
</protein>
<dbReference type="Proteomes" id="UP000887013">
    <property type="component" value="Unassembled WGS sequence"/>
</dbReference>
<evidence type="ECO:0000313" key="2">
    <source>
        <dbReference type="Proteomes" id="UP000887013"/>
    </source>
</evidence>
<keyword evidence="2" id="KW-1185">Reference proteome</keyword>
<proteinExistence type="predicted"/>
<reference evidence="1" key="1">
    <citation type="submission" date="2020-08" db="EMBL/GenBank/DDBJ databases">
        <title>Multicomponent nature underlies the extraordinary mechanical properties of spider dragline silk.</title>
        <authorList>
            <person name="Kono N."/>
            <person name="Nakamura H."/>
            <person name="Mori M."/>
            <person name="Yoshida Y."/>
            <person name="Ohtoshi R."/>
            <person name="Malay A.D."/>
            <person name="Moran D.A.P."/>
            <person name="Tomita M."/>
            <person name="Numata K."/>
            <person name="Arakawa K."/>
        </authorList>
    </citation>
    <scope>NUCLEOTIDE SEQUENCE</scope>
</reference>
<comment type="caution">
    <text evidence="1">The sequence shown here is derived from an EMBL/GenBank/DDBJ whole genome shotgun (WGS) entry which is preliminary data.</text>
</comment>
<gene>
    <name evidence="1" type="ORF">NPIL_636041</name>
</gene>
<sequence length="122" mass="14009">MPSRGHDAVQQANLAVRGRHYGGRSDPHVFDHRVAHTTLQVGRHGRHSNRSIRVHLIHSRLSFDEVSAFQTASDPGLMVFDEEVRWRGLGRSHCRLLRTDLNPFPVSASYRCNRRKHLDLNI</sequence>
<evidence type="ECO:0000313" key="1">
    <source>
        <dbReference type="EMBL" id="GFT54664.1"/>
    </source>
</evidence>
<dbReference type="EMBL" id="BMAW01066347">
    <property type="protein sequence ID" value="GFT54664.1"/>
    <property type="molecule type" value="Genomic_DNA"/>
</dbReference>